<feature type="domain" description="ABC transporter" evidence="5">
    <location>
        <begin position="5"/>
        <end position="231"/>
    </location>
</feature>
<dbReference type="SUPFAM" id="SSF52540">
    <property type="entry name" value="P-loop containing nucleoside triphosphate hydrolases"/>
    <property type="match status" value="1"/>
</dbReference>
<evidence type="ECO:0000256" key="4">
    <source>
        <dbReference type="ARBA" id="ARBA00022840"/>
    </source>
</evidence>
<dbReference type="PROSITE" id="PS50893">
    <property type="entry name" value="ABC_TRANSPORTER_2"/>
    <property type="match status" value="1"/>
</dbReference>
<evidence type="ECO:0000256" key="2">
    <source>
        <dbReference type="ARBA" id="ARBA00022448"/>
    </source>
</evidence>
<dbReference type="RefSeq" id="WP_002444826.1">
    <property type="nucleotide sequence ID" value="NZ_AP018585.1"/>
</dbReference>
<comment type="similarity">
    <text evidence="1">Belongs to the ABC transporter superfamily.</text>
</comment>
<keyword evidence="3" id="KW-0547">Nucleotide-binding</keyword>
<keyword evidence="2" id="KW-0813">Transport</keyword>
<evidence type="ECO:0000256" key="1">
    <source>
        <dbReference type="ARBA" id="ARBA00005417"/>
    </source>
</evidence>
<protein>
    <submittedName>
        <fullName evidence="6">BcrA-like ABC transporter subunit</fullName>
    </submittedName>
</protein>
<dbReference type="Proteomes" id="UP000274772">
    <property type="component" value="Chromosome"/>
</dbReference>
<dbReference type="SMART" id="SM00382">
    <property type="entry name" value="AAA"/>
    <property type="match status" value="1"/>
</dbReference>
<evidence type="ECO:0000256" key="3">
    <source>
        <dbReference type="ARBA" id="ARBA00022741"/>
    </source>
</evidence>
<dbReference type="InterPro" id="IPR003593">
    <property type="entry name" value="AAA+_ATPase"/>
</dbReference>
<sequence>MTHVIETINLSKKFKKSFGVKELNFKLNQGEICALIGRNGAGKSTLFKLLSNQIKPTNGEIKLFNKSPIIKNDLRKRIGFMIENPEFISHFSAFKNLKYFSIQRGISDEKLIHRVLNYVDLNGVDKQVKEYSLGMKQRLGIALALLCGPDILVLDEPINGLDAQGIKDFRNLIFKLNQEQNITILLSSHILSELQQLASRFVFIDNGTITEDLTKEELQAKSKKFLLIKVDKVAKATQVLESSIKDINYRVLQDKTIIVFNSKLESSAINGLLIKNEIKVREIKVETSNLEDYFLNNKGGALID</sequence>
<keyword evidence="7" id="KW-1185">Reference proteome</keyword>
<dbReference type="InterPro" id="IPR027417">
    <property type="entry name" value="P-loop_NTPase"/>
</dbReference>
<dbReference type="InterPro" id="IPR003439">
    <property type="entry name" value="ABC_transporter-like_ATP-bd"/>
</dbReference>
<organism evidence="6 7">
    <name type="scientific">Staphylococcus caprae</name>
    <dbReference type="NCBI Taxonomy" id="29380"/>
    <lineage>
        <taxon>Bacteria</taxon>
        <taxon>Bacillati</taxon>
        <taxon>Bacillota</taxon>
        <taxon>Bacilli</taxon>
        <taxon>Bacillales</taxon>
        <taxon>Staphylococcaceae</taxon>
        <taxon>Staphylococcus</taxon>
    </lineage>
</organism>
<keyword evidence="4" id="KW-0067">ATP-binding</keyword>
<evidence type="ECO:0000259" key="5">
    <source>
        <dbReference type="PROSITE" id="PS50893"/>
    </source>
</evidence>
<dbReference type="PROSITE" id="PS00211">
    <property type="entry name" value="ABC_TRANSPORTER_1"/>
    <property type="match status" value="1"/>
</dbReference>
<evidence type="ECO:0000313" key="7">
    <source>
        <dbReference type="Proteomes" id="UP000274772"/>
    </source>
</evidence>
<dbReference type="EMBL" id="AP018586">
    <property type="protein sequence ID" value="BBD91256.1"/>
    <property type="molecule type" value="Genomic_DNA"/>
</dbReference>
<dbReference type="PANTHER" id="PTHR43335">
    <property type="entry name" value="ABC TRANSPORTER, ATP-BINDING PROTEIN"/>
    <property type="match status" value="1"/>
</dbReference>
<accession>A0ABM7FRK4</accession>
<gene>
    <name evidence="6" type="ORF">JMUB590_0146</name>
</gene>
<dbReference type="Pfam" id="PF00005">
    <property type="entry name" value="ABC_tran"/>
    <property type="match status" value="1"/>
</dbReference>
<evidence type="ECO:0000313" key="6">
    <source>
        <dbReference type="EMBL" id="BBD91256.1"/>
    </source>
</evidence>
<reference evidence="6 7" key="1">
    <citation type="submission" date="2018-05" db="EMBL/GenBank/DDBJ databases">
        <title>Complete genome sequencing of three human clinical isolates of Staphylococcus caprae reveals virulence factors similar to those of S. epidermidis and S. capitis.</title>
        <authorList>
            <person name="Watanabe S."/>
            <person name="Cui L."/>
        </authorList>
    </citation>
    <scope>NUCLEOTIDE SEQUENCE [LARGE SCALE GENOMIC DNA]</scope>
    <source>
        <strain evidence="6 7">JMUB590</strain>
    </source>
</reference>
<dbReference type="Gene3D" id="3.40.50.300">
    <property type="entry name" value="P-loop containing nucleotide triphosphate hydrolases"/>
    <property type="match status" value="1"/>
</dbReference>
<dbReference type="InterPro" id="IPR017871">
    <property type="entry name" value="ABC_transporter-like_CS"/>
</dbReference>
<proteinExistence type="inferred from homology"/>
<dbReference type="PANTHER" id="PTHR43335:SF8">
    <property type="entry name" value="ABC TRANSPORTER, ATP-BINDING PROTEIN"/>
    <property type="match status" value="1"/>
</dbReference>
<name>A0ABM7FRK4_9STAP</name>